<feature type="signal peptide" evidence="2">
    <location>
        <begin position="1"/>
        <end position="18"/>
    </location>
</feature>
<protein>
    <submittedName>
        <fullName evidence="3">Uncharacterized protein</fullName>
    </submittedName>
</protein>
<accession>A0AA40D1V1</accession>
<keyword evidence="4" id="KW-1185">Reference proteome</keyword>
<keyword evidence="2" id="KW-0732">Signal</keyword>
<evidence type="ECO:0000256" key="2">
    <source>
        <dbReference type="SAM" id="SignalP"/>
    </source>
</evidence>
<dbReference type="AlphaFoldDB" id="A0AA40D1V1"/>
<evidence type="ECO:0000313" key="4">
    <source>
        <dbReference type="Proteomes" id="UP001174936"/>
    </source>
</evidence>
<dbReference type="EMBL" id="JAULSV010000001">
    <property type="protein sequence ID" value="KAK0657154.1"/>
    <property type="molecule type" value="Genomic_DNA"/>
</dbReference>
<proteinExistence type="predicted"/>
<feature type="compositionally biased region" description="Low complexity" evidence="1">
    <location>
        <begin position="171"/>
        <end position="190"/>
    </location>
</feature>
<dbReference type="Proteomes" id="UP001174936">
    <property type="component" value="Unassembled WGS sequence"/>
</dbReference>
<evidence type="ECO:0000313" key="3">
    <source>
        <dbReference type="EMBL" id="KAK0657154.1"/>
    </source>
</evidence>
<sequence length="380" mass="37585">MHLSAVFIPLLAGQGVLAAPAPAAPPVHQDTAASHPPSSLRSGVHGVGTFFQRLSRSAPWQRPATYEVYSPSSAQRRRGSRRLMNTKNKIHLDGAPGNDTGSINGTGIGTGVGTGIAGTGTIGTVAHPSTGSIVATFPTPSSPGGTGVLTTAASNITGSATALITPVSTLAPSPSQNQTQPQNSTAAATTASESVSEIVVTIFSAEPPTITVTGTPASLTPTSTRTVWVTAAPAILTQPTSTLTVFVTAPLGTVAPGTITVTAAAVTETSTSNFVITGPAPTAGSGAPGGTPLPLTGSGTNVAGHTLTLRETQTLWSGVFTSTSVVVIPDSVTDITGSGWTPAPGVTGSGTNSGASLVTLPAPSPVVVTVFSGTTTVTIW</sequence>
<feature type="chain" id="PRO_5041261031" evidence="2">
    <location>
        <begin position="19"/>
        <end position="380"/>
    </location>
</feature>
<name>A0AA40D1V1_9PEZI</name>
<evidence type="ECO:0000256" key="1">
    <source>
        <dbReference type="SAM" id="MobiDB-lite"/>
    </source>
</evidence>
<comment type="caution">
    <text evidence="3">The sequence shown here is derived from an EMBL/GenBank/DDBJ whole genome shotgun (WGS) entry which is preliminary data.</text>
</comment>
<reference evidence="3" key="1">
    <citation type="submission" date="2023-06" db="EMBL/GenBank/DDBJ databases">
        <title>Genome-scale phylogeny and comparative genomics of the fungal order Sordariales.</title>
        <authorList>
            <consortium name="Lawrence Berkeley National Laboratory"/>
            <person name="Hensen N."/>
            <person name="Bonometti L."/>
            <person name="Westerberg I."/>
            <person name="Brannstrom I.O."/>
            <person name="Guillou S."/>
            <person name="Cros-Aarteil S."/>
            <person name="Calhoun S."/>
            <person name="Haridas S."/>
            <person name="Kuo A."/>
            <person name="Mondo S."/>
            <person name="Pangilinan J."/>
            <person name="Riley R."/>
            <person name="Labutti K."/>
            <person name="Andreopoulos B."/>
            <person name="Lipzen A."/>
            <person name="Chen C."/>
            <person name="Yanf M."/>
            <person name="Daum C."/>
            <person name="Ng V."/>
            <person name="Clum A."/>
            <person name="Steindorff A."/>
            <person name="Ohm R."/>
            <person name="Martin F."/>
            <person name="Silar P."/>
            <person name="Natvig D."/>
            <person name="Lalanne C."/>
            <person name="Gautier V."/>
            <person name="Ament-Velasquez S.L."/>
            <person name="Kruys A."/>
            <person name="Hutchinson M.I."/>
            <person name="Powell A.J."/>
            <person name="Barry K."/>
            <person name="Miller A.N."/>
            <person name="Grigoriev I.V."/>
            <person name="Debuchy R."/>
            <person name="Gladieux P."/>
            <person name="Thoren M.H."/>
            <person name="Johannesson H."/>
        </authorList>
    </citation>
    <scope>NUCLEOTIDE SEQUENCE</scope>
    <source>
        <strain evidence="3">SMH2532-1</strain>
    </source>
</reference>
<organism evidence="3 4">
    <name type="scientific">Cercophora newfieldiana</name>
    <dbReference type="NCBI Taxonomy" id="92897"/>
    <lineage>
        <taxon>Eukaryota</taxon>
        <taxon>Fungi</taxon>
        <taxon>Dikarya</taxon>
        <taxon>Ascomycota</taxon>
        <taxon>Pezizomycotina</taxon>
        <taxon>Sordariomycetes</taxon>
        <taxon>Sordariomycetidae</taxon>
        <taxon>Sordariales</taxon>
        <taxon>Lasiosphaeriaceae</taxon>
        <taxon>Cercophora</taxon>
    </lineage>
</organism>
<gene>
    <name evidence="3" type="ORF">B0T16DRAFT_501825</name>
</gene>
<feature type="region of interest" description="Disordered" evidence="1">
    <location>
        <begin position="169"/>
        <end position="190"/>
    </location>
</feature>